<proteinExistence type="predicted"/>
<name>A0A9P8RRQ9_9PEZI</name>
<evidence type="ECO:0000313" key="2">
    <source>
        <dbReference type="EMBL" id="KAH0563002.1"/>
    </source>
</evidence>
<dbReference type="Gene3D" id="2.40.70.10">
    <property type="entry name" value="Acid Proteases"/>
    <property type="match status" value="1"/>
</dbReference>
<dbReference type="Proteomes" id="UP000750711">
    <property type="component" value="Unassembled WGS sequence"/>
</dbReference>
<dbReference type="InterPro" id="IPR021109">
    <property type="entry name" value="Peptidase_aspartic_dom_sf"/>
</dbReference>
<protein>
    <submittedName>
        <fullName evidence="2">Uncharacterized protein</fullName>
    </submittedName>
</protein>
<reference evidence="2" key="1">
    <citation type="submission" date="2021-03" db="EMBL/GenBank/DDBJ databases">
        <title>Comparative genomics and phylogenomic investigation of the class Geoglossomycetes provide insights into ecological specialization and systematics.</title>
        <authorList>
            <person name="Melie T."/>
            <person name="Pirro S."/>
            <person name="Miller A.N."/>
            <person name="Quandt A."/>
        </authorList>
    </citation>
    <scope>NUCLEOTIDE SEQUENCE</scope>
    <source>
        <strain evidence="2">CAQ_001_2017</strain>
    </source>
</reference>
<dbReference type="EMBL" id="JAGHQM010000270">
    <property type="protein sequence ID" value="KAH0563002.1"/>
    <property type="molecule type" value="Genomic_DNA"/>
</dbReference>
<organism evidence="2 3">
    <name type="scientific">Trichoglossum hirsutum</name>
    <dbReference type="NCBI Taxonomy" id="265104"/>
    <lineage>
        <taxon>Eukaryota</taxon>
        <taxon>Fungi</taxon>
        <taxon>Dikarya</taxon>
        <taxon>Ascomycota</taxon>
        <taxon>Pezizomycotina</taxon>
        <taxon>Geoglossomycetes</taxon>
        <taxon>Geoglossales</taxon>
        <taxon>Geoglossaceae</taxon>
        <taxon>Trichoglossum</taxon>
    </lineage>
</organism>
<gene>
    <name evidence="2" type="ORF">GP486_002435</name>
</gene>
<dbReference type="AlphaFoldDB" id="A0A9P8RRQ9"/>
<comment type="caution">
    <text evidence="2">The sequence shown here is derived from an EMBL/GenBank/DDBJ whole genome shotgun (WGS) entry which is preliminary data.</text>
</comment>
<evidence type="ECO:0000256" key="1">
    <source>
        <dbReference type="SAM" id="MobiDB-lite"/>
    </source>
</evidence>
<feature type="region of interest" description="Disordered" evidence="1">
    <location>
        <begin position="27"/>
        <end position="57"/>
    </location>
</feature>
<keyword evidence="3" id="KW-1185">Reference proteome</keyword>
<accession>A0A9P8RRQ9</accession>
<evidence type="ECO:0000313" key="3">
    <source>
        <dbReference type="Proteomes" id="UP000750711"/>
    </source>
</evidence>
<sequence>MDTSGVVKHHYRRRISNVIPTDNAIAKAPAHTDKVTDGHVAPRKAPESPEKTCQGPITSCGKAATGGTGKHDSHHALSKTDFAESFGNMIANQSSKKIVDIAIQKSAGNWLYRRALLDTESSRNYMSGDVHRALGIQMVPYRRASVVEPGEEEEVAPLGLAKAEWQLSTNKEKTYTTLFLIIESDDFDLSLGKPLISEHRLNEAVGSP</sequence>